<dbReference type="SUPFAM" id="SSF48576">
    <property type="entry name" value="Terpenoid synthases"/>
    <property type="match status" value="1"/>
</dbReference>
<reference evidence="4" key="1">
    <citation type="submission" date="2021-03" db="EMBL/GenBank/DDBJ databases">
        <authorList>
            <person name="Jaffe A."/>
        </authorList>
    </citation>
    <scope>NUCLEOTIDE SEQUENCE</scope>
    <source>
        <strain evidence="4">RIFCSPLOWO2_01_FULL_AR10_48_17</strain>
    </source>
</reference>
<feature type="non-terminal residue" evidence="4">
    <location>
        <position position="1"/>
    </location>
</feature>
<dbReference type="EMBL" id="JAGVWC010000004">
    <property type="protein sequence ID" value="MBS3061025.1"/>
    <property type="molecule type" value="Genomic_DNA"/>
</dbReference>
<evidence type="ECO:0000256" key="2">
    <source>
        <dbReference type="ARBA" id="ARBA00022842"/>
    </source>
</evidence>
<dbReference type="AlphaFoldDB" id="A0A8T4LC92"/>
<dbReference type="Pfam" id="PF00348">
    <property type="entry name" value="polyprenyl_synt"/>
    <property type="match status" value="1"/>
</dbReference>
<dbReference type="SFLD" id="SFLDG01017">
    <property type="entry name" value="Polyprenyl_Transferase_Like"/>
    <property type="match status" value="1"/>
</dbReference>
<dbReference type="PANTHER" id="PTHR12001">
    <property type="entry name" value="GERANYLGERANYL PYROPHOSPHATE SYNTHASE"/>
    <property type="match status" value="1"/>
</dbReference>
<keyword evidence="2" id="KW-0460">Magnesium</keyword>
<evidence type="ECO:0000256" key="3">
    <source>
        <dbReference type="RuleBase" id="RU004466"/>
    </source>
</evidence>
<dbReference type="GO" id="GO:0004659">
    <property type="term" value="F:prenyltransferase activity"/>
    <property type="evidence" value="ECO:0007669"/>
    <property type="project" value="InterPro"/>
</dbReference>
<dbReference type="GO" id="GO:0008299">
    <property type="term" value="P:isoprenoid biosynthetic process"/>
    <property type="evidence" value="ECO:0007669"/>
    <property type="project" value="InterPro"/>
</dbReference>
<dbReference type="Proteomes" id="UP000675968">
    <property type="component" value="Unassembled WGS sequence"/>
</dbReference>
<comment type="similarity">
    <text evidence="3">Belongs to the FPP/GGPP synthase family.</text>
</comment>
<proteinExistence type="inferred from homology"/>
<dbReference type="Gene3D" id="1.10.600.10">
    <property type="entry name" value="Farnesyl Diphosphate Synthase"/>
    <property type="match status" value="1"/>
</dbReference>
<name>A0A8T4LC92_9ARCH</name>
<keyword evidence="3" id="KW-0808">Transferase</keyword>
<evidence type="ECO:0000313" key="5">
    <source>
        <dbReference type="Proteomes" id="UP000675968"/>
    </source>
</evidence>
<comment type="caution">
    <text evidence="4">The sequence shown here is derived from an EMBL/GenBank/DDBJ whole genome shotgun (WGS) entry which is preliminary data.</text>
</comment>
<evidence type="ECO:0000256" key="1">
    <source>
        <dbReference type="ARBA" id="ARBA00022723"/>
    </source>
</evidence>
<dbReference type="PANTHER" id="PTHR12001:SF44">
    <property type="entry name" value="GERANYLGERANYL PYROPHOSPHATE SYNTHASE"/>
    <property type="match status" value="1"/>
</dbReference>
<organism evidence="4 5">
    <name type="scientific">Candidatus Iainarchaeum sp</name>
    <dbReference type="NCBI Taxonomy" id="3101447"/>
    <lineage>
        <taxon>Archaea</taxon>
        <taxon>Candidatus Iainarchaeota</taxon>
        <taxon>Candidatus Iainarchaeia</taxon>
        <taxon>Candidatus Iainarchaeales</taxon>
        <taxon>Candidatus Iainarchaeaceae</taxon>
        <taxon>Candidatus Iainarchaeum</taxon>
    </lineage>
</organism>
<reference evidence="4" key="2">
    <citation type="submission" date="2021-05" db="EMBL/GenBank/DDBJ databases">
        <title>Protein family content uncovers lineage relationships and bacterial pathway maintenance mechanisms in DPANN archaea.</title>
        <authorList>
            <person name="Castelle C.J."/>
            <person name="Meheust R."/>
            <person name="Jaffe A.L."/>
            <person name="Seitz K."/>
            <person name="Gong X."/>
            <person name="Baker B.J."/>
            <person name="Banfield J.F."/>
        </authorList>
    </citation>
    <scope>NUCLEOTIDE SEQUENCE</scope>
    <source>
        <strain evidence="4">RIFCSPLOWO2_01_FULL_AR10_48_17</strain>
    </source>
</reference>
<dbReference type="SFLD" id="SFLDS00005">
    <property type="entry name" value="Isoprenoid_Synthase_Type_I"/>
    <property type="match status" value="1"/>
</dbReference>
<dbReference type="GO" id="GO:0046872">
    <property type="term" value="F:metal ion binding"/>
    <property type="evidence" value="ECO:0007669"/>
    <property type="project" value="UniProtKB-KW"/>
</dbReference>
<protein>
    <submittedName>
        <fullName evidence="4">Polyprenyl synthetase family protein</fullName>
    </submittedName>
</protein>
<dbReference type="InterPro" id="IPR008949">
    <property type="entry name" value="Isoprenoid_synthase_dom_sf"/>
</dbReference>
<dbReference type="CDD" id="cd00685">
    <property type="entry name" value="Trans_IPPS_HT"/>
    <property type="match status" value="1"/>
</dbReference>
<accession>A0A8T4LC92</accession>
<dbReference type="PROSITE" id="PS00444">
    <property type="entry name" value="POLYPRENYL_SYNTHASE_2"/>
    <property type="match status" value="1"/>
</dbReference>
<evidence type="ECO:0000313" key="4">
    <source>
        <dbReference type="EMBL" id="MBS3061025.1"/>
    </source>
</evidence>
<dbReference type="InterPro" id="IPR033749">
    <property type="entry name" value="Polyprenyl_synt_CS"/>
</dbReference>
<dbReference type="PROSITE" id="PS00723">
    <property type="entry name" value="POLYPRENYL_SYNTHASE_1"/>
    <property type="match status" value="1"/>
</dbReference>
<dbReference type="InterPro" id="IPR000092">
    <property type="entry name" value="Polyprenyl_synt"/>
</dbReference>
<keyword evidence="1" id="KW-0479">Metal-binding</keyword>
<gene>
    <name evidence="4" type="ORF">J4215_00405</name>
</gene>
<sequence length="317" mass="35860">KADFAYDEETLTKAMAEPIWEFLDRGGKRWRPALTILSCESVGGTKEQALRFSPLVELIHNGTIMVDDLEDNSTMRRGKPCTHLLYGVDVAVNDANAMYFLPLTLLYNNPYKLNDHTLDLIWSLYGQELLRVSVGQAMDIWWHKGHKFDVSEDEYLQMCSYKTGVLARFATKLGAILGGATEKQMDALGKFGETIGVAFQIQDDILNLVGEEFQKGKGVGEDIHEGKRTIMVLHCLKNSNPVDRNRLLEILNAHPEDEKTIREAIRLIEKTGSVGYARKKADELVKDAWKKVENTLPPSQAKKTLKDFADYLVERKI</sequence>